<dbReference type="KEGG" id="clup:CLUP02_01218"/>
<organism evidence="1 2">
    <name type="scientific">Colletotrichum lupini</name>
    <dbReference type="NCBI Taxonomy" id="145971"/>
    <lineage>
        <taxon>Eukaryota</taxon>
        <taxon>Fungi</taxon>
        <taxon>Dikarya</taxon>
        <taxon>Ascomycota</taxon>
        <taxon>Pezizomycotina</taxon>
        <taxon>Sordariomycetes</taxon>
        <taxon>Hypocreomycetidae</taxon>
        <taxon>Glomerellales</taxon>
        <taxon>Glomerellaceae</taxon>
        <taxon>Colletotrichum</taxon>
        <taxon>Colletotrichum acutatum species complex</taxon>
    </lineage>
</organism>
<evidence type="ECO:0000313" key="2">
    <source>
        <dbReference type="Proteomes" id="UP000830671"/>
    </source>
</evidence>
<dbReference type="EMBL" id="CP019471">
    <property type="protein sequence ID" value="UQC74567.1"/>
    <property type="molecule type" value="Genomic_DNA"/>
</dbReference>
<proteinExistence type="predicted"/>
<accession>A0A9Q8SDK4</accession>
<sequence length="80" mass="9100">MAGTWDFGAEPRGNTHEHTIPVVGRAAIWMVFKMTPSCANEYDEREEEEDGRVGTGWVKRDRKVLETRVLQCCLTASLFI</sequence>
<protein>
    <submittedName>
        <fullName evidence="1">Uncharacterized protein</fullName>
    </submittedName>
</protein>
<dbReference type="RefSeq" id="XP_049136217.1">
    <property type="nucleotide sequence ID" value="XM_049280260.1"/>
</dbReference>
<dbReference type="AlphaFoldDB" id="A0A9Q8SDK4"/>
<dbReference type="Proteomes" id="UP000830671">
    <property type="component" value="Chromosome 1"/>
</dbReference>
<reference evidence="1" key="1">
    <citation type="journal article" date="2021" name="Mol. Plant Microbe Interact.">
        <title>Complete Genome Sequence of the Plant-Pathogenic Fungus Colletotrichum lupini.</title>
        <authorList>
            <person name="Baroncelli R."/>
            <person name="Pensec F."/>
            <person name="Da Lio D."/>
            <person name="Boufleur T."/>
            <person name="Vicente I."/>
            <person name="Sarrocco S."/>
            <person name="Picot A."/>
            <person name="Baraldi E."/>
            <person name="Sukno S."/>
            <person name="Thon M."/>
            <person name="Le Floch G."/>
        </authorList>
    </citation>
    <scope>NUCLEOTIDE SEQUENCE</scope>
    <source>
        <strain evidence="1">IMI 504893</strain>
    </source>
</reference>
<gene>
    <name evidence="1" type="ORF">CLUP02_01218</name>
</gene>
<keyword evidence="2" id="KW-1185">Reference proteome</keyword>
<dbReference type="GeneID" id="73335270"/>
<name>A0A9Q8SDK4_9PEZI</name>
<evidence type="ECO:0000313" key="1">
    <source>
        <dbReference type="EMBL" id="UQC74567.1"/>
    </source>
</evidence>